<dbReference type="InterPro" id="IPR036259">
    <property type="entry name" value="MFS_trans_sf"/>
</dbReference>
<evidence type="ECO:0000256" key="4">
    <source>
        <dbReference type="ARBA" id="ARBA00022692"/>
    </source>
</evidence>
<dbReference type="GO" id="GO:0016020">
    <property type="term" value="C:membrane"/>
    <property type="evidence" value="ECO:0007669"/>
    <property type="project" value="UniProtKB-SubCell"/>
</dbReference>
<proteinExistence type="inferred from homology"/>
<dbReference type="Ensembl" id="ENSBIXT00000019792.1">
    <property type="protein sequence ID" value="ENSBIXP00000010787.1"/>
    <property type="gene ID" value="ENSBIXG00000016221.1"/>
</dbReference>
<feature type="transmembrane region" description="Helical" evidence="7">
    <location>
        <begin position="573"/>
        <end position="595"/>
    </location>
</feature>
<keyword evidence="9" id="KW-1185">Reference proteome</keyword>
<reference evidence="8 9" key="1">
    <citation type="submission" date="2018-11" db="EMBL/GenBank/DDBJ databases">
        <title>Haplotype-resolved cattle genomes.</title>
        <authorList>
            <person name="Low W.Y."/>
            <person name="Tearle R."/>
            <person name="Bickhart D.M."/>
            <person name="Rosen B.D."/>
            <person name="Koren S."/>
            <person name="Rhie A."/>
            <person name="Hiendleder S."/>
            <person name="Phillippy A.M."/>
            <person name="Smith T.P.L."/>
            <person name="Williams J.L."/>
        </authorList>
    </citation>
    <scope>NUCLEOTIDE SEQUENCE [LARGE SCALE GENOMIC DNA]</scope>
</reference>
<feature type="transmembrane region" description="Helical" evidence="7">
    <location>
        <begin position="523"/>
        <end position="548"/>
    </location>
</feature>
<sequence>MALRGITVVELAGLAPVPFCGMVLADFGAQVVRVDRPAARSGPSRLARGKRSLVVDLKQPRGAAVLRRLCARADVMLEPFRPGVMEKLQLGPEILQKENPRLIYARLSGFGQSGRFSKMAGHDINYLALSGVLSRIGRSGENPYAPLNLLADFGGGGLMCAMGIIMALFERTRSGKGQVIDASMPVVGSASDHCRARWGRRRPYILTLGLMMLLGMAMYLNGDAIISALIADPRRKPIWAISITMIGVVLFDFAADFIDGPIKAYLFDVCTHRDKERGLHFHALFTGLGGALGYLLGAIDWAHLELGRLLGTEFQVMFFFSSLVLTLCFIIHLCSIPEAPLRDVAKDIPPQQAPQDLALSSDKMYEYGSIEKVKNGYVNQELVLQGGKTKNPAEQTQRTMTLRSLLRALRSMPPHYRCLCISHLIGWTAFLSNMLFFTDFMGQIVYHGDPYGAHNSTEFLIYQRGVEVGCWGLCINSMFSSLYSYFQKVLVPCIGLKGLYFMGYLLFGLGTGFIGLFPNVYSTLAMCTLFGVMSSTLYTVPFTLIAVYHHEEQKQRALGGGPDGSSRGQGLDCAALTSMVQLAQILVGGGLGLLVNTAGSVVVVVITASAVALIGCCFVALFVRYVD</sequence>
<dbReference type="PANTHER" id="PTHR19432:SF88">
    <property type="entry name" value="MEMBRANE-ASSOCIATED TRANSPORTER PROTEIN"/>
    <property type="match status" value="1"/>
</dbReference>
<evidence type="ECO:0000256" key="3">
    <source>
        <dbReference type="ARBA" id="ARBA00022448"/>
    </source>
</evidence>
<evidence type="ECO:0000313" key="9">
    <source>
        <dbReference type="Proteomes" id="UP000314981"/>
    </source>
</evidence>
<dbReference type="SUPFAM" id="SSF89796">
    <property type="entry name" value="CoA-transferase family III (CaiB/BaiF)"/>
    <property type="match status" value="1"/>
</dbReference>
<evidence type="ECO:0000256" key="6">
    <source>
        <dbReference type="ARBA" id="ARBA00023136"/>
    </source>
</evidence>
<evidence type="ECO:0008006" key="10">
    <source>
        <dbReference type="Google" id="ProtNLM"/>
    </source>
</evidence>
<dbReference type="CDD" id="cd17313">
    <property type="entry name" value="MFS_SLC45_SUC"/>
    <property type="match status" value="1"/>
</dbReference>
<dbReference type="InterPro" id="IPR003673">
    <property type="entry name" value="CoA-Trfase_fam_III"/>
</dbReference>
<feature type="transmembrane region" description="Helical" evidence="7">
    <location>
        <begin position="237"/>
        <end position="258"/>
    </location>
</feature>
<feature type="transmembrane region" description="Helical" evidence="7">
    <location>
        <begin position="424"/>
        <end position="446"/>
    </location>
</feature>
<comment type="similarity">
    <text evidence="2">Belongs to the CoA-transferase III family.</text>
</comment>
<keyword evidence="4 7" id="KW-0812">Transmembrane</keyword>
<dbReference type="PANTHER" id="PTHR19432">
    <property type="entry name" value="SUGAR TRANSPORTER"/>
    <property type="match status" value="1"/>
</dbReference>
<feature type="transmembrane region" description="Helical" evidence="7">
    <location>
        <begin position="498"/>
        <end position="517"/>
    </location>
</feature>
<keyword evidence="3" id="KW-0813">Transport</keyword>
<dbReference type="GO" id="GO:0008506">
    <property type="term" value="F:sucrose:proton symporter activity"/>
    <property type="evidence" value="ECO:0007669"/>
    <property type="project" value="TreeGrafter"/>
</dbReference>
<name>A0A4W2CCY5_BOBOX</name>
<accession>A0A4W2CCY5</accession>
<evidence type="ECO:0000256" key="5">
    <source>
        <dbReference type="ARBA" id="ARBA00022989"/>
    </source>
</evidence>
<dbReference type="AlphaFoldDB" id="A0A4W2CCY5"/>
<feature type="transmembrane region" description="Helical" evidence="7">
    <location>
        <begin position="149"/>
        <end position="169"/>
    </location>
</feature>
<evidence type="ECO:0000256" key="7">
    <source>
        <dbReference type="SAM" id="Phobius"/>
    </source>
</evidence>
<keyword evidence="5 7" id="KW-1133">Transmembrane helix</keyword>
<dbReference type="Proteomes" id="UP000314981">
    <property type="component" value="Chromosome 20"/>
</dbReference>
<dbReference type="GO" id="GO:0003824">
    <property type="term" value="F:catalytic activity"/>
    <property type="evidence" value="ECO:0007669"/>
    <property type="project" value="InterPro"/>
</dbReference>
<organism evidence="8 9">
    <name type="scientific">Bos indicus x Bos taurus</name>
    <name type="common">Hybrid cattle</name>
    <dbReference type="NCBI Taxonomy" id="30522"/>
    <lineage>
        <taxon>Eukaryota</taxon>
        <taxon>Metazoa</taxon>
        <taxon>Chordata</taxon>
        <taxon>Craniata</taxon>
        <taxon>Vertebrata</taxon>
        <taxon>Euteleostomi</taxon>
        <taxon>Mammalia</taxon>
        <taxon>Eutheria</taxon>
        <taxon>Laurasiatheria</taxon>
        <taxon>Artiodactyla</taxon>
        <taxon>Ruminantia</taxon>
        <taxon>Pecora</taxon>
        <taxon>Bovidae</taxon>
        <taxon>Bovinae</taxon>
        <taxon>Bos</taxon>
    </lineage>
</organism>
<evidence type="ECO:0000256" key="1">
    <source>
        <dbReference type="ARBA" id="ARBA00004141"/>
    </source>
</evidence>
<feature type="transmembrane region" description="Helical" evidence="7">
    <location>
        <begin position="316"/>
        <end position="336"/>
    </location>
</feature>
<dbReference type="InterPro" id="IPR023606">
    <property type="entry name" value="CoA-Trfase_III_dom_1_sf"/>
</dbReference>
<dbReference type="Pfam" id="PF02515">
    <property type="entry name" value="CoA_transf_3"/>
    <property type="match status" value="1"/>
</dbReference>
<comment type="subcellular location">
    <subcellularLocation>
        <location evidence="1">Membrane</location>
        <topology evidence="1">Multi-pass membrane protein</topology>
    </subcellularLocation>
</comment>
<reference evidence="8" key="2">
    <citation type="submission" date="2025-08" db="UniProtKB">
        <authorList>
            <consortium name="Ensembl"/>
        </authorList>
    </citation>
    <scope>IDENTIFICATION</scope>
</reference>
<dbReference type="SUPFAM" id="SSF103473">
    <property type="entry name" value="MFS general substrate transporter"/>
    <property type="match status" value="1"/>
</dbReference>
<dbReference type="Gene3D" id="3.40.50.10540">
    <property type="entry name" value="Crotonobetainyl-coa:carnitine coa-transferase, domain 1"/>
    <property type="match status" value="1"/>
</dbReference>
<keyword evidence="6 7" id="KW-0472">Membrane</keyword>
<feature type="transmembrane region" description="Helical" evidence="7">
    <location>
        <begin position="601"/>
        <end position="623"/>
    </location>
</feature>
<feature type="transmembrane region" description="Helical" evidence="7">
    <location>
        <begin position="279"/>
        <end position="296"/>
    </location>
</feature>
<evidence type="ECO:0000256" key="2">
    <source>
        <dbReference type="ARBA" id="ARBA00008383"/>
    </source>
</evidence>
<evidence type="ECO:0000313" key="8">
    <source>
        <dbReference type="Ensembl" id="ENSBIXP00000010787.1"/>
    </source>
</evidence>
<reference evidence="8" key="3">
    <citation type="submission" date="2025-09" db="UniProtKB">
        <authorList>
            <consortium name="Ensembl"/>
        </authorList>
    </citation>
    <scope>IDENTIFICATION</scope>
</reference>
<feature type="transmembrane region" description="Helical" evidence="7">
    <location>
        <begin position="205"/>
        <end position="231"/>
    </location>
</feature>
<protein>
    <recommendedName>
        <fullName evidence="10">Solute carrier family 45 member 2</fullName>
    </recommendedName>
</protein>